<sequence length="29" mass="3321">MTILQERQVRTTCPKSPAIMDRDTQGRMG</sequence>
<name>A0A0A9H9J9_ARUDO</name>
<feature type="compositionally biased region" description="Basic and acidic residues" evidence="1">
    <location>
        <begin position="20"/>
        <end position="29"/>
    </location>
</feature>
<dbReference type="EMBL" id="GBRH01164464">
    <property type="protein sequence ID" value="JAE33432.1"/>
    <property type="molecule type" value="Transcribed_RNA"/>
</dbReference>
<feature type="region of interest" description="Disordered" evidence="1">
    <location>
        <begin position="1"/>
        <end position="29"/>
    </location>
</feature>
<dbReference type="AlphaFoldDB" id="A0A0A9H9J9"/>
<evidence type="ECO:0000256" key="1">
    <source>
        <dbReference type="SAM" id="MobiDB-lite"/>
    </source>
</evidence>
<organism evidence="2">
    <name type="scientific">Arundo donax</name>
    <name type="common">Giant reed</name>
    <name type="synonym">Donax arundinaceus</name>
    <dbReference type="NCBI Taxonomy" id="35708"/>
    <lineage>
        <taxon>Eukaryota</taxon>
        <taxon>Viridiplantae</taxon>
        <taxon>Streptophyta</taxon>
        <taxon>Embryophyta</taxon>
        <taxon>Tracheophyta</taxon>
        <taxon>Spermatophyta</taxon>
        <taxon>Magnoliopsida</taxon>
        <taxon>Liliopsida</taxon>
        <taxon>Poales</taxon>
        <taxon>Poaceae</taxon>
        <taxon>PACMAD clade</taxon>
        <taxon>Arundinoideae</taxon>
        <taxon>Arundineae</taxon>
        <taxon>Arundo</taxon>
    </lineage>
</organism>
<evidence type="ECO:0000313" key="2">
    <source>
        <dbReference type="EMBL" id="JAE33432.1"/>
    </source>
</evidence>
<accession>A0A0A9H9J9</accession>
<reference evidence="2" key="2">
    <citation type="journal article" date="2015" name="Data Brief">
        <title>Shoot transcriptome of the giant reed, Arundo donax.</title>
        <authorList>
            <person name="Barrero R.A."/>
            <person name="Guerrero F.D."/>
            <person name="Moolhuijzen P."/>
            <person name="Goolsby J.A."/>
            <person name="Tidwell J."/>
            <person name="Bellgard S.E."/>
            <person name="Bellgard M.I."/>
        </authorList>
    </citation>
    <scope>NUCLEOTIDE SEQUENCE</scope>
    <source>
        <tissue evidence="2">Shoot tissue taken approximately 20 cm above the soil surface</tissue>
    </source>
</reference>
<reference evidence="2" key="1">
    <citation type="submission" date="2014-09" db="EMBL/GenBank/DDBJ databases">
        <authorList>
            <person name="Magalhaes I.L.F."/>
            <person name="Oliveira U."/>
            <person name="Santos F.R."/>
            <person name="Vidigal T.H.D.A."/>
            <person name="Brescovit A.D."/>
            <person name="Santos A.J."/>
        </authorList>
    </citation>
    <scope>NUCLEOTIDE SEQUENCE</scope>
    <source>
        <tissue evidence="2">Shoot tissue taken approximately 20 cm above the soil surface</tissue>
    </source>
</reference>
<proteinExistence type="predicted"/>
<protein>
    <submittedName>
        <fullName evidence="2">Uncharacterized protein</fullName>
    </submittedName>
</protein>